<evidence type="ECO:0000313" key="2">
    <source>
        <dbReference type="Proteomes" id="UP000661691"/>
    </source>
</evidence>
<accession>A0A926N8A2</accession>
<sequence>MKRIPSETELRRFEQLNRNIMINSNYPLDEIDNALDEAILDQFGYTMDEIMDKWEAQA</sequence>
<dbReference type="RefSeq" id="WP_191142830.1">
    <property type="nucleotide sequence ID" value="NZ_JACXAH010000043.1"/>
</dbReference>
<keyword evidence="2" id="KW-1185">Reference proteome</keyword>
<proteinExistence type="predicted"/>
<reference evidence="1" key="1">
    <citation type="submission" date="2020-09" db="EMBL/GenBank/DDBJ databases">
        <title>A novel bacterium of genus Hazenella, isolated from South China Sea.</title>
        <authorList>
            <person name="Huang H."/>
            <person name="Mo K."/>
            <person name="Hu Y."/>
        </authorList>
    </citation>
    <scope>NUCLEOTIDE SEQUENCE</scope>
    <source>
        <strain evidence="1">IB182357</strain>
    </source>
</reference>
<dbReference type="EMBL" id="JACXAH010000043">
    <property type="protein sequence ID" value="MBD1373871.1"/>
    <property type="molecule type" value="Genomic_DNA"/>
</dbReference>
<gene>
    <name evidence="1" type="ORF">IC620_16120</name>
</gene>
<dbReference type="AlphaFoldDB" id="A0A926N8A2"/>
<dbReference type="Proteomes" id="UP000661691">
    <property type="component" value="Unassembled WGS sequence"/>
</dbReference>
<protein>
    <submittedName>
        <fullName evidence="1">Uncharacterized protein</fullName>
    </submittedName>
</protein>
<organism evidence="1 2">
    <name type="scientific">Polycladospora coralii</name>
    <dbReference type="NCBI Taxonomy" id="2771432"/>
    <lineage>
        <taxon>Bacteria</taxon>
        <taxon>Bacillati</taxon>
        <taxon>Bacillota</taxon>
        <taxon>Bacilli</taxon>
        <taxon>Bacillales</taxon>
        <taxon>Thermoactinomycetaceae</taxon>
        <taxon>Polycladospora</taxon>
    </lineage>
</organism>
<name>A0A926N8A2_9BACL</name>
<evidence type="ECO:0000313" key="1">
    <source>
        <dbReference type="EMBL" id="MBD1373871.1"/>
    </source>
</evidence>
<comment type="caution">
    <text evidence="1">The sequence shown here is derived from an EMBL/GenBank/DDBJ whole genome shotgun (WGS) entry which is preliminary data.</text>
</comment>